<evidence type="ECO:0000313" key="11">
    <source>
        <dbReference type="Proteomes" id="UP000261380"/>
    </source>
</evidence>
<evidence type="ECO:0000259" key="9">
    <source>
        <dbReference type="PROSITE" id="PS50835"/>
    </source>
</evidence>
<dbReference type="PROSITE" id="PS50835">
    <property type="entry name" value="IG_LIKE"/>
    <property type="match status" value="1"/>
</dbReference>
<dbReference type="GO" id="GO:0030424">
    <property type="term" value="C:axon"/>
    <property type="evidence" value="ECO:0007669"/>
    <property type="project" value="TreeGrafter"/>
</dbReference>
<keyword evidence="4" id="KW-1133">Transmembrane helix</keyword>
<dbReference type="GeneTree" id="ENSGT01120000271948"/>
<keyword evidence="5" id="KW-0472">Membrane</keyword>
<dbReference type="GO" id="GO:0043025">
    <property type="term" value="C:neuronal cell body"/>
    <property type="evidence" value="ECO:0007669"/>
    <property type="project" value="TreeGrafter"/>
</dbReference>
<evidence type="ECO:0000256" key="6">
    <source>
        <dbReference type="ARBA" id="ARBA00023157"/>
    </source>
</evidence>
<dbReference type="GO" id="GO:0034113">
    <property type="term" value="P:heterotypic cell-cell adhesion"/>
    <property type="evidence" value="ECO:0007669"/>
    <property type="project" value="TreeGrafter"/>
</dbReference>
<dbReference type="SUPFAM" id="SSF48726">
    <property type="entry name" value="Immunoglobulin"/>
    <property type="match status" value="1"/>
</dbReference>
<keyword evidence="2" id="KW-0812">Transmembrane</keyword>
<dbReference type="GO" id="GO:0098632">
    <property type="term" value="F:cell-cell adhesion mediator activity"/>
    <property type="evidence" value="ECO:0007669"/>
    <property type="project" value="InterPro"/>
</dbReference>
<name>A0A3B5M6T1_9TELE</name>
<dbReference type="SMART" id="SM00409">
    <property type="entry name" value="IG"/>
    <property type="match status" value="1"/>
</dbReference>
<evidence type="ECO:0000256" key="2">
    <source>
        <dbReference type="ARBA" id="ARBA00022692"/>
    </source>
</evidence>
<evidence type="ECO:0000256" key="8">
    <source>
        <dbReference type="ARBA" id="ARBA00023319"/>
    </source>
</evidence>
<evidence type="ECO:0000256" key="1">
    <source>
        <dbReference type="ARBA" id="ARBA00004167"/>
    </source>
</evidence>
<organism evidence="10 11">
    <name type="scientific">Xiphophorus couchianus</name>
    <name type="common">Monterrey platyfish</name>
    <dbReference type="NCBI Taxonomy" id="32473"/>
    <lineage>
        <taxon>Eukaryota</taxon>
        <taxon>Metazoa</taxon>
        <taxon>Chordata</taxon>
        <taxon>Craniata</taxon>
        <taxon>Vertebrata</taxon>
        <taxon>Euteleostomi</taxon>
        <taxon>Actinopterygii</taxon>
        <taxon>Neopterygii</taxon>
        <taxon>Teleostei</taxon>
        <taxon>Neoteleostei</taxon>
        <taxon>Acanthomorphata</taxon>
        <taxon>Ovalentaria</taxon>
        <taxon>Atherinomorphae</taxon>
        <taxon>Cyprinodontiformes</taxon>
        <taxon>Poeciliidae</taxon>
        <taxon>Poeciliinae</taxon>
        <taxon>Xiphophorus</taxon>
    </lineage>
</organism>
<dbReference type="GO" id="GO:0009986">
    <property type="term" value="C:cell surface"/>
    <property type="evidence" value="ECO:0007669"/>
    <property type="project" value="TreeGrafter"/>
</dbReference>
<dbReference type="InterPro" id="IPR013783">
    <property type="entry name" value="Ig-like_fold"/>
</dbReference>
<dbReference type="InterPro" id="IPR047164">
    <property type="entry name" value="OX2G-like"/>
</dbReference>
<dbReference type="Ensembl" id="ENSXCOT00000020200.1">
    <property type="protein sequence ID" value="ENSXCOP00000019953.1"/>
    <property type="gene ID" value="ENSXCOG00000014984.1"/>
</dbReference>
<keyword evidence="11" id="KW-1185">Reference proteome</keyword>
<dbReference type="PANTHER" id="PTHR46841">
    <property type="entry name" value="OX-2 MEMBRANE GLYCOPROTEIN"/>
    <property type="match status" value="1"/>
</dbReference>
<evidence type="ECO:0000256" key="7">
    <source>
        <dbReference type="ARBA" id="ARBA00023180"/>
    </source>
</evidence>
<dbReference type="GO" id="GO:0016020">
    <property type="term" value="C:membrane"/>
    <property type="evidence" value="ECO:0007669"/>
    <property type="project" value="UniProtKB-SubCell"/>
</dbReference>
<dbReference type="Gene3D" id="2.60.40.10">
    <property type="entry name" value="Immunoglobulins"/>
    <property type="match status" value="2"/>
</dbReference>
<dbReference type="PANTHER" id="PTHR46841:SF7">
    <property type="entry name" value="IG-LIKE DOMAIN-CONTAINING PROTEIN"/>
    <property type="match status" value="1"/>
</dbReference>
<keyword evidence="6" id="KW-1015">Disulfide bond</keyword>
<evidence type="ECO:0000256" key="4">
    <source>
        <dbReference type="ARBA" id="ARBA00022989"/>
    </source>
</evidence>
<dbReference type="AlphaFoldDB" id="A0A3B5M6T1"/>
<dbReference type="InterPro" id="IPR007110">
    <property type="entry name" value="Ig-like_dom"/>
</dbReference>
<reference evidence="10" key="1">
    <citation type="submission" date="2025-08" db="UniProtKB">
        <authorList>
            <consortium name="Ensembl"/>
        </authorList>
    </citation>
    <scope>IDENTIFICATION</scope>
</reference>
<evidence type="ECO:0000256" key="3">
    <source>
        <dbReference type="ARBA" id="ARBA00022729"/>
    </source>
</evidence>
<dbReference type="InterPro" id="IPR036179">
    <property type="entry name" value="Ig-like_dom_sf"/>
</dbReference>
<dbReference type="GO" id="GO:0150079">
    <property type="term" value="P:negative regulation of neuroinflammatory response"/>
    <property type="evidence" value="ECO:0007669"/>
    <property type="project" value="TreeGrafter"/>
</dbReference>
<dbReference type="Pfam" id="PF07686">
    <property type="entry name" value="V-set"/>
    <property type="match status" value="1"/>
</dbReference>
<evidence type="ECO:0000256" key="5">
    <source>
        <dbReference type="ARBA" id="ARBA00023136"/>
    </source>
</evidence>
<keyword evidence="8" id="KW-0393">Immunoglobulin domain</keyword>
<sequence>MLFLWTSIVSPAIISFYRITCMQLTFHLTFQVGHSALFPALIIHVVETQHTRIAQVGEDAQLSCWFLGSNGVQEVIWEKLSGSTMHGVGSYNLLSGAKVFPPFKDKVQFAYSGLKNSSIIVKNVTEQDVGCYLCLFTSYPFRNLTAETWSLVTCSATGQPAPTVTLTVSHMVYYSHYNPSSKTNTNGTITITTTALLSAVNSTLVRCSVEVDKTVEKSKKVLNIMRCLRGKLMLIQLKTKIIKYSSILYWCRIKIVKPVKNVKRNSCVLLLAFKYKRSEKKRVFELKHTL</sequence>
<comment type="subcellular location">
    <subcellularLocation>
        <location evidence="1">Membrane</location>
        <topology evidence="1">Single-pass membrane protein</topology>
    </subcellularLocation>
</comment>
<keyword evidence="7" id="KW-0325">Glycoprotein</keyword>
<keyword evidence="3" id="KW-0732">Signal</keyword>
<dbReference type="Proteomes" id="UP000261380">
    <property type="component" value="Unplaced"/>
</dbReference>
<accession>A0A3B5M6T1</accession>
<reference evidence="10" key="2">
    <citation type="submission" date="2025-09" db="UniProtKB">
        <authorList>
            <consortium name="Ensembl"/>
        </authorList>
    </citation>
    <scope>IDENTIFICATION</scope>
</reference>
<dbReference type="InterPro" id="IPR013106">
    <property type="entry name" value="Ig_V-set"/>
</dbReference>
<protein>
    <recommendedName>
        <fullName evidence="9">Ig-like domain-containing protein</fullName>
    </recommendedName>
</protein>
<dbReference type="InterPro" id="IPR003599">
    <property type="entry name" value="Ig_sub"/>
</dbReference>
<proteinExistence type="predicted"/>
<evidence type="ECO:0000313" key="10">
    <source>
        <dbReference type="Ensembl" id="ENSXCOP00000019953.1"/>
    </source>
</evidence>
<feature type="domain" description="Ig-like" evidence="9">
    <location>
        <begin position="39"/>
        <end position="145"/>
    </location>
</feature>